<sequence>MKTGSMFLSLLQAPRCRIHSLANHWDGSFHCLSKNYGNNSSIRLLGSRILGPQGGYGRKCCQKPVTTKTKGSSQATRSLNSRSIKHETLSEAILTSAIENVNKRELGQFQEIQYSNIQKELAQNKDLTSLFTIIVFDAETTGFGRKSDRIIEIALRDLQGGENSTFQTLVNPQRNVHNSHVHGITDQMINKPDVPRMEDLIPILMQYVRSREKPGGYVLWVAHNARSFDVPFLVNEFNRCSIEIPSNWRFLDTLPLGREAIKSKGIKLTSTSLSSLTKLYKIEVDGPAHRAMVDVNRLSMILPKLTNDLRLTISDLFERSFRPDSINSTSK</sequence>
<keyword evidence="2" id="KW-1185">Reference proteome</keyword>
<reference evidence="1 2" key="1">
    <citation type="journal article" date="2022" name="DNA Res.">
        <title>Chromosomal-level genome assembly of the orchid tree Bauhinia variegata (Leguminosae; Cercidoideae) supports the allotetraploid origin hypothesis of Bauhinia.</title>
        <authorList>
            <person name="Zhong Y."/>
            <person name="Chen Y."/>
            <person name="Zheng D."/>
            <person name="Pang J."/>
            <person name="Liu Y."/>
            <person name="Luo S."/>
            <person name="Meng S."/>
            <person name="Qian L."/>
            <person name="Wei D."/>
            <person name="Dai S."/>
            <person name="Zhou R."/>
        </authorList>
    </citation>
    <scope>NUCLEOTIDE SEQUENCE [LARGE SCALE GENOMIC DNA]</scope>
    <source>
        <strain evidence="1">BV-YZ2020</strain>
    </source>
</reference>
<protein>
    <submittedName>
        <fullName evidence="1">Uncharacterized protein</fullName>
    </submittedName>
</protein>
<gene>
    <name evidence="1" type="ORF">L6164_010458</name>
</gene>
<dbReference type="Proteomes" id="UP000828941">
    <property type="component" value="Chromosome 4"/>
</dbReference>
<name>A0ACB9PN60_BAUVA</name>
<proteinExistence type="predicted"/>
<comment type="caution">
    <text evidence="1">The sequence shown here is derived from an EMBL/GenBank/DDBJ whole genome shotgun (WGS) entry which is preliminary data.</text>
</comment>
<dbReference type="EMBL" id="CM039429">
    <property type="protein sequence ID" value="KAI4349916.1"/>
    <property type="molecule type" value="Genomic_DNA"/>
</dbReference>
<accession>A0ACB9PN60</accession>
<organism evidence="1 2">
    <name type="scientific">Bauhinia variegata</name>
    <name type="common">Purple orchid tree</name>
    <name type="synonym">Phanera variegata</name>
    <dbReference type="NCBI Taxonomy" id="167791"/>
    <lineage>
        <taxon>Eukaryota</taxon>
        <taxon>Viridiplantae</taxon>
        <taxon>Streptophyta</taxon>
        <taxon>Embryophyta</taxon>
        <taxon>Tracheophyta</taxon>
        <taxon>Spermatophyta</taxon>
        <taxon>Magnoliopsida</taxon>
        <taxon>eudicotyledons</taxon>
        <taxon>Gunneridae</taxon>
        <taxon>Pentapetalae</taxon>
        <taxon>rosids</taxon>
        <taxon>fabids</taxon>
        <taxon>Fabales</taxon>
        <taxon>Fabaceae</taxon>
        <taxon>Cercidoideae</taxon>
        <taxon>Cercideae</taxon>
        <taxon>Bauhiniinae</taxon>
        <taxon>Bauhinia</taxon>
    </lineage>
</organism>
<evidence type="ECO:0000313" key="2">
    <source>
        <dbReference type="Proteomes" id="UP000828941"/>
    </source>
</evidence>
<evidence type="ECO:0000313" key="1">
    <source>
        <dbReference type="EMBL" id="KAI4349916.1"/>
    </source>
</evidence>